<dbReference type="GO" id="GO:0005525">
    <property type="term" value="F:GTP binding"/>
    <property type="evidence" value="ECO:0007669"/>
    <property type="project" value="UniProtKB-UniRule"/>
</dbReference>
<comment type="subunit">
    <text evidence="9">Monomer.</text>
</comment>
<dbReference type="PRINTS" id="PR00326">
    <property type="entry name" value="GTP1OBG"/>
</dbReference>
<keyword evidence="10" id="KW-0175">Coiled coil</keyword>
<dbReference type="Pfam" id="PF01926">
    <property type="entry name" value="MMR_HSR1"/>
    <property type="match status" value="1"/>
</dbReference>
<dbReference type="InterPro" id="IPR045086">
    <property type="entry name" value="OBG_GTPase"/>
</dbReference>
<dbReference type="PANTHER" id="PTHR11702:SF31">
    <property type="entry name" value="MITOCHONDRIAL RIBOSOME-ASSOCIATED GTPASE 2"/>
    <property type="match status" value="1"/>
</dbReference>
<feature type="binding site" evidence="9">
    <location>
        <begin position="311"/>
        <end position="313"/>
    </location>
    <ligand>
        <name>GTP</name>
        <dbReference type="ChEBI" id="CHEBI:37565"/>
    </ligand>
</feature>
<evidence type="ECO:0000256" key="11">
    <source>
        <dbReference type="SAM" id="MobiDB-lite"/>
    </source>
</evidence>
<comment type="subcellular location">
    <subcellularLocation>
        <location evidence="9">Cytoplasm</location>
    </subcellularLocation>
</comment>
<dbReference type="Proteomes" id="UP000324351">
    <property type="component" value="Unassembled WGS sequence"/>
</dbReference>
<evidence type="ECO:0000313" key="16">
    <source>
        <dbReference type="Proteomes" id="UP000324351"/>
    </source>
</evidence>
<keyword evidence="6 9" id="KW-0378">Hydrolase</keyword>
<dbReference type="FunFam" id="2.70.210.12:FF:000001">
    <property type="entry name" value="GTPase Obg"/>
    <property type="match status" value="1"/>
</dbReference>
<organism evidence="15 16">
    <name type="scientific">Nocardioides antri</name>
    <dbReference type="NCBI Taxonomy" id="2607659"/>
    <lineage>
        <taxon>Bacteria</taxon>
        <taxon>Bacillati</taxon>
        <taxon>Actinomycetota</taxon>
        <taxon>Actinomycetes</taxon>
        <taxon>Propionibacteriales</taxon>
        <taxon>Nocardioidaceae</taxon>
        <taxon>Nocardioides</taxon>
    </lineage>
</organism>
<dbReference type="Pfam" id="PF09269">
    <property type="entry name" value="DUF1967"/>
    <property type="match status" value="1"/>
</dbReference>
<accession>A0A5B1M1Z8</accession>
<evidence type="ECO:0000259" key="12">
    <source>
        <dbReference type="PROSITE" id="PS51710"/>
    </source>
</evidence>
<dbReference type="InterPro" id="IPR014100">
    <property type="entry name" value="GTP-bd_Obg/CgtA"/>
</dbReference>
<dbReference type="GO" id="GO:0005737">
    <property type="term" value="C:cytoplasm"/>
    <property type="evidence" value="ECO:0007669"/>
    <property type="project" value="UniProtKB-SubCell"/>
</dbReference>
<dbReference type="GO" id="GO:0042254">
    <property type="term" value="P:ribosome biogenesis"/>
    <property type="evidence" value="ECO:0007669"/>
    <property type="project" value="UniProtKB-UniRule"/>
</dbReference>
<evidence type="ECO:0000256" key="4">
    <source>
        <dbReference type="ARBA" id="ARBA00022723"/>
    </source>
</evidence>
<dbReference type="Gene3D" id="3.40.50.300">
    <property type="entry name" value="P-loop containing nucleotide triphosphate hydrolases"/>
    <property type="match status" value="1"/>
</dbReference>
<evidence type="ECO:0000256" key="3">
    <source>
        <dbReference type="ARBA" id="ARBA00022490"/>
    </source>
</evidence>
<keyword evidence="8 9" id="KW-0342">GTP-binding</keyword>
<dbReference type="SUPFAM" id="SSF52540">
    <property type="entry name" value="P-loop containing nucleoside triphosphate hydrolases"/>
    <property type="match status" value="1"/>
</dbReference>
<feature type="coiled-coil region" evidence="10">
    <location>
        <begin position="451"/>
        <end position="480"/>
    </location>
</feature>
<dbReference type="Gene3D" id="3.30.300.350">
    <property type="entry name" value="GTP-binding protein OBG, C-terminal domain"/>
    <property type="match status" value="1"/>
</dbReference>
<dbReference type="CDD" id="cd01898">
    <property type="entry name" value="Obg"/>
    <property type="match status" value="1"/>
</dbReference>
<feature type="domain" description="Obg" evidence="14">
    <location>
        <begin position="2"/>
        <end position="159"/>
    </location>
</feature>
<dbReference type="InterPro" id="IPR027417">
    <property type="entry name" value="P-loop_NTPase"/>
</dbReference>
<comment type="function">
    <text evidence="9">An essential GTPase which binds GTP, GDP and possibly (p)ppGpp with moderate affinity, with high nucleotide exchange rates and a fairly low GTP hydrolysis rate. Plays a role in control of the cell cycle, stress response, ribosome biogenesis and in those bacteria that undergo differentiation, in morphogenesis control.</text>
</comment>
<dbReference type="InterPro" id="IPR006169">
    <property type="entry name" value="GTP1_OBG_dom"/>
</dbReference>
<keyword evidence="16" id="KW-1185">Reference proteome</keyword>
<feature type="domain" description="OCT" evidence="13">
    <location>
        <begin position="348"/>
        <end position="429"/>
    </location>
</feature>
<dbReference type="PROSITE" id="PS51710">
    <property type="entry name" value="G_OBG"/>
    <property type="match status" value="1"/>
</dbReference>
<dbReference type="NCBIfam" id="NF008956">
    <property type="entry name" value="PRK12299.1"/>
    <property type="match status" value="1"/>
</dbReference>
<feature type="binding site" evidence="9">
    <location>
        <begin position="191"/>
        <end position="195"/>
    </location>
    <ligand>
        <name>GTP</name>
        <dbReference type="ChEBI" id="CHEBI:37565"/>
    </ligand>
</feature>
<comment type="similarity">
    <text evidence="2 9">Belongs to the TRAFAC class OBG-HflX-like GTPase superfamily. OBG GTPase family.</text>
</comment>
<comment type="caution">
    <text evidence="15">The sequence shown here is derived from an EMBL/GenBank/DDBJ whole genome shotgun (WGS) entry which is preliminary data.</text>
</comment>
<name>A0A5B1M1Z8_9ACTN</name>
<feature type="domain" description="OBG-type G" evidence="12">
    <location>
        <begin position="160"/>
        <end position="330"/>
    </location>
</feature>
<evidence type="ECO:0000256" key="9">
    <source>
        <dbReference type="HAMAP-Rule" id="MF_01454"/>
    </source>
</evidence>
<dbReference type="NCBIfam" id="NF008954">
    <property type="entry name" value="PRK12296.1"/>
    <property type="match status" value="1"/>
</dbReference>
<feature type="binding site" evidence="9">
    <location>
        <position position="173"/>
    </location>
    <ligand>
        <name>Mg(2+)</name>
        <dbReference type="ChEBI" id="CHEBI:18420"/>
    </ligand>
</feature>
<sequence length="514" mass="54782">MPTFVDQVTLHVTAGRGGNGVASVHREKFKPLGGPDGGNGGPGGSIILRVDPDVTTLLDYHHSPKRRAEHGGHGAGGRRNGTHGADLVLPVPDGTVVSHLDGEVIADLVGAGTELVIAEGGRGGLGNAALASATRKAPGFALLGEPGEELDVVLELKVVADVGLVGFPSAGKSSLIASISRARPKIADYPFTTLVPNLGVVSAGDTTFTVADVPGLIEGAAEGRGLGHDFLRHIERCAALVHVLDTATLEPGRNPVDDLDVIEAELARYGGLEDRPRLVALNKVDVPDGREISAMVRDELRARGLRVFEISAASGEGTRELVYAMAEIVLAARAEKAAEVVERIVLRPKGVDGEEFTIRKTGAGWRVRGTKPERWVRQTDFSNDEAVGFLADRLNRLGVEAKLLEMGAEEGDAVLIGHPDNSVVFDFKPGIDAGAENLSRRGQDERFQEDRRAAQRRREIQEAMAERAETETRADVARRLDRPAEYGPLAYEIGSGDDPDLDDEEAWLEEDPGE</sequence>
<feature type="region of interest" description="Disordered" evidence="11">
    <location>
        <begin position="64"/>
        <end position="84"/>
    </location>
</feature>
<dbReference type="PROSITE" id="PS51881">
    <property type="entry name" value="OCT"/>
    <property type="match status" value="1"/>
</dbReference>
<dbReference type="NCBIfam" id="NF008955">
    <property type="entry name" value="PRK12297.1"/>
    <property type="match status" value="1"/>
</dbReference>
<feature type="binding site" evidence="9">
    <location>
        <begin position="212"/>
        <end position="215"/>
    </location>
    <ligand>
        <name>GTP</name>
        <dbReference type="ChEBI" id="CHEBI:37565"/>
    </ligand>
</feature>
<feature type="binding site" evidence="9">
    <location>
        <begin position="166"/>
        <end position="173"/>
    </location>
    <ligand>
        <name>GTP</name>
        <dbReference type="ChEBI" id="CHEBI:37565"/>
    </ligand>
</feature>
<keyword evidence="7 9" id="KW-0460">Magnesium</keyword>
<dbReference type="SUPFAM" id="SSF102741">
    <property type="entry name" value="Obg GTP-binding protein C-terminal domain"/>
    <property type="match status" value="1"/>
</dbReference>
<evidence type="ECO:0000256" key="8">
    <source>
        <dbReference type="ARBA" id="ARBA00023134"/>
    </source>
</evidence>
<gene>
    <name evidence="15" type="primary">obgE</name>
    <name evidence="9" type="synonym">obg</name>
    <name evidence="15" type="ORF">F0U47_17865</name>
</gene>
<keyword evidence="5 9" id="KW-0547">Nucleotide-binding</keyword>
<evidence type="ECO:0000313" key="15">
    <source>
        <dbReference type="EMBL" id="KAA1425770.1"/>
    </source>
</evidence>
<dbReference type="EC" id="3.6.5.-" evidence="9"/>
<feature type="region of interest" description="Disordered" evidence="11">
    <location>
        <begin position="486"/>
        <end position="514"/>
    </location>
</feature>
<evidence type="ECO:0000259" key="13">
    <source>
        <dbReference type="PROSITE" id="PS51881"/>
    </source>
</evidence>
<evidence type="ECO:0000256" key="1">
    <source>
        <dbReference type="ARBA" id="ARBA00001946"/>
    </source>
</evidence>
<dbReference type="InterPro" id="IPR036346">
    <property type="entry name" value="GTP-bd_prot_GTP1/OBG_C_sf"/>
</dbReference>
<dbReference type="EMBL" id="VUJW01000011">
    <property type="protein sequence ID" value="KAA1425770.1"/>
    <property type="molecule type" value="Genomic_DNA"/>
</dbReference>
<dbReference type="InterPro" id="IPR006074">
    <property type="entry name" value="GTP1-OBG_CS"/>
</dbReference>
<comment type="cofactor">
    <cofactor evidence="1 9">
        <name>Mg(2+)</name>
        <dbReference type="ChEBI" id="CHEBI:18420"/>
    </cofactor>
</comment>
<dbReference type="NCBIfam" id="TIGR03595">
    <property type="entry name" value="Obg_CgtA_exten"/>
    <property type="match status" value="1"/>
</dbReference>
<keyword evidence="3 9" id="KW-0963">Cytoplasm</keyword>
<dbReference type="InterPro" id="IPR036726">
    <property type="entry name" value="GTP1_OBG_dom_sf"/>
</dbReference>
<protein>
    <recommendedName>
        <fullName evidence="9">GTPase Obg</fullName>
        <ecNumber evidence="9">3.6.5.-</ecNumber>
    </recommendedName>
    <alternativeName>
        <fullName evidence="9">GTP-binding protein Obg</fullName>
    </alternativeName>
</protein>
<evidence type="ECO:0000256" key="2">
    <source>
        <dbReference type="ARBA" id="ARBA00007699"/>
    </source>
</evidence>
<dbReference type="GO" id="GO:0000287">
    <property type="term" value="F:magnesium ion binding"/>
    <property type="evidence" value="ECO:0007669"/>
    <property type="project" value="InterPro"/>
</dbReference>
<feature type="binding site" evidence="9">
    <location>
        <begin position="282"/>
        <end position="285"/>
    </location>
    <ligand>
        <name>GTP</name>
        <dbReference type="ChEBI" id="CHEBI:37565"/>
    </ligand>
</feature>
<dbReference type="Pfam" id="PF01018">
    <property type="entry name" value="GTP1_OBG"/>
    <property type="match status" value="1"/>
</dbReference>
<dbReference type="InterPro" id="IPR015349">
    <property type="entry name" value="OCT_dom"/>
</dbReference>
<dbReference type="AlphaFoldDB" id="A0A5B1M1Z8"/>
<dbReference type="SUPFAM" id="SSF82051">
    <property type="entry name" value="Obg GTP-binding protein N-terminal domain"/>
    <property type="match status" value="1"/>
</dbReference>
<dbReference type="GO" id="GO:0003924">
    <property type="term" value="F:GTPase activity"/>
    <property type="evidence" value="ECO:0007669"/>
    <property type="project" value="UniProtKB-UniRule"/>
</dbReference>
<feature type="binding site" evidence="9">
    <location>
        <position position="193"/>
    </location>
    <ligand>
        <name>Mg(2+)</name>
        <dbReference type="ChEBI" id="CHEBI:18420"/>
    </ligand>
</feature>
<evidence type="ECO:0000256" key="10">
    <source>
        <dbReference type="SAM" id="Coils"/>
    </source>
</evidence>
<dbReference type="HAMAP" id="MF_01454">
    <property type="entry name" value="GTPase_Obg"/>
    <property type="match status" value="1"/>
</dbReference>
<dbReference type="PROSITE" id="PS51883">
    <property type="entry name" value="OBG"/>
    <property type="match status" value="1"/>
</dbReference>
<evidence type="ECO:0000256" key="6">
    <source>
        <dbReference type="ARBA" id="ARBA00022801"/>
    </source>
</evidence>
<dbReference type="Gene3D" id="2.70.210.12">
    <property type="entry name" value="GTP1/OBG domain"/>
    <property type="match status" value="1"/>
</dbReference>
<dbReference type="NCBIfam" id="TIGR02729">
    <property type="entry name" value="Obg_CgtA"/>
    <property type="match status" value="1"/>
</dbReference>
<reference evidence="15 16" key="1">
    <citation type="submission" date="2019-09" db="EMBL/GenBank/DDBJ databases">
        <title>Nocardioides panacisoli sp. nov., isolated from the soil of a ginseng field.</title>
        <authorList>
            <person name="Cho C."/>
        </authorList>
    </citation>
    <scope>NUCLEOTIDE SEQUENCE [LARGE SCALE GENOMIC DNA]</scope>
    <source>
        <strain evidence="15 16">BN140041</strain>
    </source>
</reference>
<dbReference type="InterPro" id="IPR031167">
    <property type="entry name" value="G_OBG"/>
</dbReference>
<dbReference type="PROSITE" id="PS00905">
    <property type="entry name" value="GTP1_OBG"/>
    <property type="match status" value="1"/>
</dbReference>
<proteinExistence type="inferred from homology"/>
<feature type="compositionally biased region" description="Acidic residues" evidence="11">
    <location>
        <begin position="495"/>
        <end position="514"/>
    </location>
</feature>
<evidence type="ECO:0000259" key="14">
    <source>
        <dbReference type="PROSITE" id="PS51883"/>
    </source>
</evidence>
<keyword evidence="4 9" id="KW-0479">Metal-binding</keyword>
<evidence type="ECO:0000256" key="7">
    <source>
        <dbReference type="ARBA" id="ARBA00022842"/>
    </source>
</evidence>
<evidence type="ECO:0000256" key="5">
    <source>
        <dbReference type="ARBA" id="ARBA00022741"/>
    </source>
</evidence>
<dbReference type="PANTHER" id="PTHR11702">
    <property type="entry name" value="DEVELOPMENTALLY REGULATED GTP-BINDING PROTEIN-RELATED"/>
    <property type="match status" value="1"/>
</dbReference>
<reference evidence="15 16" key="2">
    <citation type="submission" date="2019-09" db="EMBL/GenBank/DDBJ databases">
        <authorList>
            <person name="Jin C."/>
        </authorList>
    </citation>
    <scope>NUCLEOTIDE SEQUENCE [LARGE SCALE GENOMIC DNA]</scope>
    <source>
        <strain evidence="15 16">BN140041</strain>
    </source>
</reference>
<dbReference type="InterPro" id="IPR006073">
    <property type="entry name" value="GTP-bd"/>
</dbReference>